<dbReference type="Gene3D" id="3.50.50.60">
    <property type="entry name" value="FAD/NAD(P)-binding domain"/>
    <property type="match status" value="2"/>
</dbReference>
<evidence type="ECO:0000256" key="2">
    <source>
        <dbReference type="ARBA" id="ARBA00022630"/>
    </source>
</evidence>
<protein>
    <submittedName>
        <fullName evidence="8">3-hydroxybenzoate 6-hydroxylase 1</fullName>
    </submittedName>
</protein>
<proteinExistence type="inferred from homology"/>
<feature type="region of interest" description="Disordered" evidence="6">
    <location>
        <begin position="1"/>
        <end position="28"/>
    </location>
</feature>
<dbReference type="GO" id="GO:0071949">
    <property type="term" value="F:FAD binding"/>
    <property type="evidence" value="ECO:0007669"/>
    <property type="project" value="InterPro"/>
</dbReference>
<keyword evidence="4" id="KW-0560">Oxidoreductase</keyword>
<evidence type="ECO:0000313" key="8">
    <source>
        <dbReference type="EMBL" id="RDB20859.1"/>
    </source>
</evidence>
<sequence>MPSANHVAPSLTTPERNGPPVSTPHQTLLSTRLPVPDTASRVNHADHHTYNPPPGRVIVPPLSSQPTTNRIIRHQRSHSSRAPGTTHYINGIEPTIGRNRSMSIVSKTAALQVDFVIIGGGIAGLACAFALARSGHHVRVLEKSDGLHQRSGGIRVPPNLSKILFEWGLEEELSKARRCRKSAFHKIETGEYVGFVEWQEDVIRETGGEFLLMAHEELLRQLYRLALSVGATVDFNSPITSVSVDESTGRPSVTLADGSVISADVVIGADGYQSFVREFVNGVADESVETGHSFVTITVPSEQLRRDPDLGKWADLPEWPIWMGDSRSVLAYPIHNGEEYCFHFYWPEAELQGEDSLEEGWDKIVPTSCLNLDGFDEGLARLVRMAPDALRTKCMERELVEDWVDQSGRVVLIGEAAHPILVSPLVPSLHLSATPGACLLGPGTPHPCIVSTRPTHLPVLPCSTHGASLAVEDATVLGVLMSRLRTREQIPQLLEGFQDIRQGRCAHVRLSELHNAALCTLPPGQDRDMRDAAMRLSLCTADPANADPWDDTRLREQYEEIGEVFGYNAREAAEDWWMKWGVIGDKNSEAEGVTVDLFSRYEVTMVEVTQ</sequence>
<dbReference type="PANTHER" id="PTHR13789">
    <property type="entry name" value="MONOOXYGENASE"/>
    <property type="match status" value="1"/>
</dbReference>
<dbReference type="SUPFAM" id="SSF51905">
    <property type="entry name" value="FAD/NAD(P)-binding domain"/>
    <property type="match status" value="1"/>
</dbReference>
<accession>A0A369JFD6</accession>
<dbReference type="PANTHER" id="PTHR13789:SF147">
    <property type="entry name" value="PUTATIVE (AFU_ORTHOLOGUE AFUA_2G01950)-RELATED"/>
    <property type="match status" value="1"/>
</dbReference>
<keyword evidence="2" id="KW-0285">Flavoprotein</keyword>
<evidence type="ECO:0000313" key="9">
    <source>
        <dbReference type="Proteomes" id="UP000076154"/>
    </source>
</evidence>
<keyword evidence="3" id="KW-0274">FAD</keyword>
<dbReference type="Proteomes" id="UP000076154">
    <property type="component" value="Unassembled WGS sequence"/>
</dbReference>
<comment type="similarity">
    <text evidence="1">Belongs to the paxM FAD-dependent monooxygenase family.</text>
</comment>
<dbReference type="InParanoid" id="A0A369JFD6"/>
<keyword evidence="9" id="KW-1185">Reference proteome</keyword>
<dbReference type="InterPro" id="IPR050493">
    <property type="entry name" value="FAD-dep_Monooxygenase_BioMet"/>
</dbReference>
<dbReference type="EMBL" id="LUEZ02000056">
    <property type="protein sequence ID" value="RDB20859.1"/>
    <property type="molecule type" value="Genomic_DNA"/>
</dbReference>
<feature type="domain" description="FAD-binding" evidence="7">
    <location>
        <begin position="113"/>
        <end position="419"/>
    </location>
</feature>
<dbReference type="AlphaFoldDB" id="A0A369JFD6"/>
<evidence type="ECO:0000256" key="3">
    <source>
        <dbReference type="ARBA" id="ARBA00022827"/>
    </source>
</evidence>
<evidence type="ECO:0000256" key="4">
    <source>
        <dbReference type="ARBA" id="ARBA00023002"/>
    </source>
</evidence>
<organism evidence="8 9">
    <name type="scientific">Hypsizygus marmoreus</name>
    <name type="common">White beech mushroom</name>
    <name type="synonym">Agaricus marmoreus</name>
    <dbReference type="NCBI Taxonomy" id="39966"/>
    <lineage>
        <taxon>Eukaryota</taxon>
        <taxon>Fungi</taxon>
        <taxon>Dikarya</taxon>
        <taxon>Basidiomycota</taxon>
        <taxon>Agaricomycotina</taxon>
        <taxon>Agaricomycetes</taxon>
        <taxon>Agaricomycetidae</taxon>
        <taxon>Agaricales</taxon>
        <taxon>Tricholomatineae</taxon>
        <taxon>Lyophyllaceae</taxon>
        <taxon>Hypsizygus</taxon>
    </lineage>
</organism>
<evidence type="ECO:0000259" key="7">
    <source>
        <dbReference type="Pfam" id="PF01494"/>
    </source>
</evidence>
<reference evidence="8" key="1">
    <citation type="submission" date="2018-04" db="EMBL/GenBank/DDBJ databases">
        <title>Whole genome sequencing of Hypsizygus marmoreus.</title>
        <authorList>
            <person name="Choi I.-G."/>
            <person name="Min B."/>
            <person name="Kim J.-G."/>
            <person name="Kim S."/>
            <person name="Oh Y.-L."/>
            <person name="Kong W.-S."/>
            <person name="Park H."/>
            <person name="Jeong J."/>
            <person name="Song E.-S."/>
        </authorList>
    </citation>
    <scope>NUCLEOTIDE SEQUENCE [LARGE SCALE GENOMIC DNA]</scope>
    <source>
        <strain evidence="8">51987-8</strain>
    </source>
</reference>
<dbReference type="InterPro" id="IPR036188">
    <property type="entry name" value="FAD/NAD-bd_sf"/>
</dbReference>
<evidence type="ECO:0000256" key="5">
    <source>
        <dbReference type="ARBA" id="ARBA00023033"/>
    </source>
</evidence>
<gene>
    <name evidence="8" type="primary">xlnD_1</name>
    <name evidence="8" type="ORF">Hypma_011976</name>
</gene>
<dbReference type="InterPro" id="IPR002938">
    <property type="entry name" value="FAD-bd"/>
</dbReference>
<keyword evidence="5" id="KW-0503">Monooxygenase</keyword>
<dbReference type="OrthoDB" id="1878542at2759"/>
<dbReference type="GO" id="GO:0004497">
    <property type="term" value="F:monooxygenase activity"/>
    <property type="evidence" value="ECO:0007669"/>
    <property type="project" value="UniProtKB-KW"/>
</dbReference>
<evidence type="ECO:0000256" key="6">
    <source>
        <dbReference type="SAM" id="MobiDB-lite"/>
    </source>
</evidence>
<name>A0A369JFD6_HYPMA</name>
<comment type="caution">
    <text evidence="8">The sequence shown here is derived from an EMBL/GenBank/DDBJ whole genome shotgun (WGS) entry which is preliminary data.</text>
</comment>
<dbReference type="STRING" id="39966.A0A369JFD6"/>
<dbReference type="PRINTS" id="PR00420">
    <property type="entry name" value="RNGMNOXGNASE"/>
</dbReference>
<evidence type="ECO:0000256" key="1">
    <source>
        <dbReference type="ARBA" id="ARBA00007992"/>
    </source>
</evidence>
<dbReference type="Pfam" id="PF01494">
    <property type="entry name" value="FAD_binding_3"/>
    <property type="match status" value="1"/>
</dbReference>